<dbReference type="Proteomes" id="UP000002754">
    <property type="component" value="Unassembled WGS sequence"/>
</dbReference>
<dbReference type="NCBIfam" id="TIGR00071">
    <property type="entry name" value="hisT_truA"/>
    <property type="match status" value="1"/>
</dbReference>
<dbReference type="OrthoDB" id="9811823at2"/>
<evidence type="ECO:0000256" key="5">
    <source>
        <dbReference type="PIRSR" id="PIRSR001430-1"/>
    </source>
</evidence>
<comment type="subunit">
    <text evidence="4">Homodimer.</text>
</comment>
<dbReference type="EMBL" id="ALPT02000012">
    <property type="protein sequence ID" value="KGA98284.1"/>
    <property type="molecule type" value="Genomic_DNA"/>
</dbReference>
<evidence type="ECO:0000313" key="11">
    <source>
        <dbReference type="Proteomes" id="UP000002754"/>
    </source>
</evidence>
<accession>A0A094WKM8</accession>
<evidence type="ECO:0000313" key="12">
    <source>
        <dbReference type="Proteomes" id="UP000297014"/>
    </source>
</evidence>
<keyword evidence="11" id="KW-1185">Reference proteome</keyword>
<dbReference type="Pfam" id="PF01416">
    <property type="entry name" value="PseudoU_synth_1"/>
    <property type="match status" value="2"/>
</dbReference>
<dbReference type="Gene3D" id="3.30.70.660">
    <property type="entry name" value="Pseudouridine synthase I, catalytic domain, C-terminal subdomain"/>
    <property type="match status" value="1"/>
</dbReference>
<dbReference type="STRING" id="1218173.BALCAV_0205065"/>
<comment type="function">
    <text evidence="4">Formation of pseudouridine at positions 38, 39 and 40 in the anticodon stem and loop of transfer RNAs.</text>
</comment>
<evidence type="ECO:0000256" key="4">
    <source>
        <dbReference type="HAMAP-Rule" id="MF_00171"/>
    </source>
</evidence>
<dbReference type="InterPro" id="IPR020103">
    <property type="entry name" value="PsdUridine_synth_cat_dom_sf"/>
</dbReference>
<feature type="active site" description="Nucleophile" evidence="4 5">
    <location>
        <position position="53"/>
    </location>
</feature>
<dbReference type="GO" id="GO:0160147">
    <property type="term" value="F:tRNA pseudouridine(38-40) synthase activity"/>
    <property type="evidence" value="ECO:0007669"/>
    <property type="project" value="UniProtKB-EC"/>
</dbReference>
<dbReference type="CDD" id="cd02570">
    <property type="entry name" value="PseudoU_synth_EcTruA"/>
    <property type="match status" value="1"/>
</dbReference>
<proteinExistence type="inferred from homology"/>
<evidence type="ECO:0000256" key="1">
    <source>
        <dbReference type="ARBA" id="ARBA00009375"/>
    </source>
</evidence>
<dbReference type="InterPro" id="IPR020097">
    <property type="entry name" value="PsdUridine_synth_TruA_a/b_dom"/>
</dbReference>
<keyword evidence="3 4" id="KW-0413">Isomerase</keyword>
<evidence type="ECO:0000256" key="7">
    <source>
        <dbReference type="RuleBase" id="RU003792"/>
    </source>
</evidence>
<feature type="domain" description="Pseudouridine synthase I TruA alpha/beta" evidence="8">
    <location>
        <begin position="9"/>
        <end position="105"/>
    </location>
</feature>
<evidence type="ECO:0000256" key="6">
    <source>
        <dbReference type="PIRSR" id="PIRSR001430-2"/>
    </source>
</evidence>
<dbReference type="InterPro" id="IPR001406">
    <property type="entry name" value="PsdUridine_synth_TruA"/>
</dbReference>
<gene>
    <name evidence="4" type="primary">truA</name>
    <name evidence="10" type="ORF">AJ85_14410</name>
    <name evidence="9" type="ORF">BALCAV_0205065</name>
</gene>
<comment type="caution">
    <text evidence="9">The sequence shown here is derived from an EMBL/GenBank/DDBJ whole genome shotgun (WGS) entry which is preliminary data.</text>
</comment>
<sequence length="251" mass="28327">MRKMACKVAYEGTYFAGYQVQPGKRTIQGEIEASLKKIHKGEELRIHSSGRTDSLVHATGQVFHFETSLAIPVSRWAKALNALLPADIRIIEAVEVSKDFHARYSAISKQYRYRILLTKEGDLFRRNHCYHFTEMLDIEAIKEAAQHILGKHDFSAFCAANTSVIDKIRTVTRLELQHVGDELLFIVEGDGFLYNMVRIMVGTLLEVGTGKRDPHELQAIIEGCDRTKAGKTAPGHGLYLHQVNYPEPIFS</sequence>
<dbReference type="EMBL" id="JALP01000191">
    <property type="protein sequence ID" value="THG89880.1"/>
    <property type="molecule type" value="Genomic_DNA"/>
</dbReference>
<dbReference type="SUPFAM" id="SSF55120">
    <property type="entry name" value="Pseudouridine synthase"/>
    <property type="match status" value="1"/>
</dbReference>
<dbReference type="Proteomes" id="UP000297014">
    <property type="component" value="Unassembled WGS sequence"/>
</dbReference>
<dbReference type="PANTHER" id="PTHR11142">
    <property type="entry name" value="PSEUDOURIDYLATE SYNTHASE"/>
    <property type="match status" value="1"/>
</dbReference>
<dbReference type="HAMAP" id="MF_00171">
    <property type="entry name" value="TruA"/>
    <property type="match status" value="1"/>
</dbReference>
<comment type="caution">
    <text evidence="4">Lacks conserved residue(s) required for the propagation of feature annotation.</text>
</comment>
<reference evidence="10 12" key="2">
    <citation type="submission" date="2014-01" db="EMBL/GenBank/DDBJ databases">
        <title>Draft genome sequencing of Bacillus alcalophilus CGMCC 1.3604.</title>
        <authorList>
            <person name="Yang J."/>
            <person name="Diao L."/>
            <person name="Yang S."/>
        </authorList>
    </citation>
    <scope>NUCLEOTIDE SEQUENCE [LARGE SCALE GENOMIC DNA]</scope>
    <source>
        <strain evidence="10 12">CGMCC 1.3604</strain>
    </source>
</reference>
<dbReference type="Gene3D" id="3.30.70.580">
    <property type="entry name" value="Pseudouridine synthase I, catalytic domain, N-terminal subdomain"/>
    <property type="match status" value="1"/>
</dbReference>
<dbReference type="GO" id="GO:0031119">
    <property type="term" value="P:tRNA pseudouridine synthesis"/>
    <property type="evidence" value="ECO:0007669"/>
    <property type="project" value="UniProtKB-UniRule"/>
</dbReference>
<dbReference type="InterPro" id="IPR020094">
    <property type="entry name" value="TruA/RsuA/RluB/E/F_N"/>
</dbReference>
<dbReference type="RefSeq" id="WP_003322646.1">
    <property type="nucleotide sequence ID" value="NZ_ALPT02000012.1"/>
</dbReference>
<evidence type="ECO:0000259" key="8">
    <source>
        <dbReference type="Pfam" id="PF01416"/>
    </source>
</evidence>
<comment type="catalytic activity">
    <reaction evidence="4 7">
        <text>uridine(38/39/40) in tRNA = pseudouridine(38/39/40) in tRNA</text>
        <dbReference type="Rhea" id="RHEA:22376"/>
        <dbReference type="Rhea" id="RHEA-COMP:10085"/>
        <dbReference type="Rhea" id="RHEA-COMP:10087"/>
        <dbReference type="ChEBI" id="CHEBI:65314"/>
        <dbReference type="ChEBI" id="CHEBI:65315"/>
        <dbReference type="EC" id="5.4.99.12"/>
    </reaction>
</comment>
<dbReference type="GO" id="GO:0003723">
    <property type="term" value="F:RNA binding"/>
    <property type="evidence" value="ECO:0007669"/>
    <property type="project" value="InterPro"/>
</dbReference>
<dbReference type="eggNOG" id="COG0101">
    <property type="taxonomic scope" value="Bacteria"/>
</dbReference>
<dbReference type="InterPro" id="IPR020095">
    <property type="entry name" value="PsdUridine_synth_TruA_C"/>
</dbReference>
<dbReference type="PIRSF" id="PIRSF001430">
    <property type="entry name" value="tRNA_psdUrid_synth"/>
    <property type="match status" value="1"/>
</dbReference>
<dbReference type="FunFam" id="3.30.70.580:FF:000001">
    <property type="entry name" value="tRNA pseudouridine synthase A"/>
    <property type="match status" value="1"/>
</dbReference>
<evidence type="ECO:0000313" key="10">
    <source>
        <dbReference type="EMBL" id="THG89880.1"/>
    </source>
</evidence>
<comment type="similarity">
    <text evidence="1 4 7">Belongs to the tRNA pseudouridine synthase TruA family.</text>
</comment>
<protein>
    <recommendedName>
        <fullName evidence="4">tRNA pseudouridine synthase A</fullName>
        <ecNumber evidence="4">5.4.99.12</ecNumber>
    </recommendedName>
    <alternativeName>
        <fullName evidence="4">tRNA pseudouridine(38-40) synthase</fullName>
    </alternativeName>
    <alternativeName>
        <fullName evidence="4">tRNA pseudouridylate synthase I</fullName>
    </alternativeName>
    <alternativeName>
        <fullName evidence="4">tRNA-uridine isomerase I</fullName>
    </alternativeName>
</protein>
<evidence type="ECO:0000256" key="3">
    <source>
        <dbReference type="ARBA" id="ARBA00023235"/>
    </source>
</evidence>
<reference evidence="9 11" key="1">
    <citation type="journal article" date="2014" name="Genome Announc.">
        <title>Draft Genome Sequence of Bacillus alcalophilus AV1934, a Classic Alkaliphile Isolated from Human Feces in 1934.</title>
        <authorList>
            <person name="Attie O."/>
            <person name="Jayaprakash A."/>
            <person name="Shah H."/>
            <person name="Paulsen I.T."/>
            <person name="Morino M."/>
            <person name="Takahashi Y."/>
            <person name="Narumi I."/>
            <person name="Sachidanandam R."/>
            <person name="Satoh K."/>
            <person name="Ito M."/>
            <person name="Krulwich T.A."/>
        </authorList>
    </citation>
    <scope>NUCLEOTIDE SEQUENCE [LARGE SCALE GENOMIC DNA]</scope>
    <source>
        <strain evidence="9 11">AV1934</strain>
    </source>
</reference>
<name>A0A094WKM8_ALKAL</name>
<dbReference type="PANTHER" id="PTHR11142:SF0">
    <property type="entry name" value="TRNA PSEUDOURIDINE SYNTHASE-LIKE 1"/>
    <property type="match status" value="1"/>
</dbReference>
<evidence type="ECO:0000256" key="2">
    <source>
        <dbReference type="ARBA" id="ARBA00022694"/>
    </source>
</evidence>
<keyword evidence="2 4" id="KW-0819">tRNA processing</keyword>
<dbReference type="AlphaFoldDB" id="A0A094WKM8"/>
<organism evidence="9 11">
    <name type="scientific">Alkalihalobacillus alcalophilus ATCC 27647 = CGMCC 1.3604</name>
    <dbReference type="NCBI Taxonomy" id="1218173"/>
    <lineage>
        <taxon>Bacteria</taxon>
        <taxon>Bacillati</taxon>
        <taxon>Bacillota</taxon>
        <taxon>Bacilli</taxon>
        <taxon>Bacillales</taxon>
        <taxon>Bacillaceae</taxon>
        <taxon>Alkalihalobacillus</taxon>
    </lineage>
</organism>
<evidence type="ECO:0000313" key="9">
    <source>
        <dbReference type="EMBL" id="KGA98284.1"/>
    </source>
</evidence>
<feature type="binding site" evidence="4 6">
    <location>
        <position position="111"/>
    </location>
    <ligand>
        <name>substrate</name>
    </ligand>
</feature>
<dbReference type="EC" id="5.4.99.12" evidence="4"/>
<feature type="domain" description="Pseudouridine synthase I TruA alpha/beta" evidence="8">
    <location>
        <begin position="144"/>
        <end position="246"/>
    </location>
</feature>